<accession>A0A6S7HNK6</accession>
<feature type="region of interest" description="Disordered" evidence="1">
    <location>
        <begin position="301"/>
        <end position="325"/>
    </location>
</feature>
<keyword evidence="3" id="KW-1185">Reference proteome</keyword>
<gene>
    <name evidence="2" type="ORF">PACLA_8A015969</name>
</gene>
<proteinExistence type="predicted"/>
<sequence>MENIDEYSEFKTFLSKVLMLHEKCGNVFSNGIMQIEHLQDKEDNIGLLSLTVFEWHRLQREIATWKSKLLTKAVKPGYKTSSASEIISLPKAFRDSFHTQDGKGHIVMSVERSKRKFKNLWYECPINPQVFSNSMILKMAQERLQYEKSLCACEMWCRDQRKKRTCVMLAAAQKTVISTWTDYYKSQSVVGLCEIADKQYPAVVDFMETRKDKSCIPPKAFYEMLGLYVAMLEEASAFSDHIHLESAASYNSEYNFFKDEALPALQKMVKEKVAEAKTILKDREKYGYCVEYKKAKRKAQKRKMKAKRAKAVTGESSKESGSPIGDVQETEVAVVQLIDVKEDYYSSISEAESCSN</sequence>
<reference evidence="2" key="1">
    <citation type="submission" date="2020-04" db="EMBL/GenBank/DDBJ databases">
        <authorList>
            <person name="Alioto T."/>
            <person name="Alioto T."/>
            <person name="Gomez Garrido J."/>
        </authorList>
    </citation>
    <scope>NUCLEOTIDE SEQUENCE</scope>
    <source>
        <strain evidence="2">A484AB</strain>
    </source>
</reference>
<comment type="caution">
    <text evidence="2">The sequence shown here is derived from an EMBL/GenBank/DDBJ whole genome shotgun (WGS) entry which is preliminary data.</text>
</comment>
<name>A0A6S7HNK6_PARCT</name>
<dbReference type="EMBL" id="CACRXK020005836">
    <property type="protein sequence ID" value="CAB4007565.1"/>
    <property type="molecule type" value="Genomic_DNA"/>
</dbReference>
<dbReference type="AlphaFoldDB" id="A0A6S7HNK6"/>
<evidence type="ECO:0000256" key="1">
    <source>
        <dbReference type="SAM" id="MobiDB-lite"/>
    </source>
</evidence>
<feature type="compositionally biased region" description="Basic residues" evidence="1">
    <location>
        <begin position="301"/>
        <end position="310"/>
    </location>
</feature>
<dbReference type="Proteomes" id="UP001152795">
    <property type="component" value="Unassembled WGS sequence"/>
</dbReference>
<evidence type="ECO:0000313" key="2">
    <source>
        <dbReference type="EMBL" id="CAB4007565.1"/>
    </source>
</evidence>
<organism evidence="2 3">
    <name type="scientific">Paramuricea clavata</name>
    <name type="common">Red gorgonian</name>
    <name type="synonym">Violescent sea-whip</name>
    <dbReference type="NCBI Taxonomy" id="317549"/>
    <lineage>
        <taxon>Eukaryota</taxon>
        <taxon>Metazoa</taxon>
        <taxon>Cnidaria</taxon>
        <taxon>Anthozoa</taxon>
        <taxon>Octocorallia</taxon>
        <taxon>Malacalcyonacea</taxon>
        <taxon>Plexauridae</taxon>
        <taxon>Paramuricea</taxon>
    </lineage>
</organism>
<evidence type="ECO:0000313" key="3">
    <source>
        <dbReference type="Proteomes" id="UP001152795"/>
    </source>
</evidence>
<protein>
    <submittedName>
        <fullName evidence="2">Uncharacterized protein</fullName>
    </submittedName>
</protein>